<dbReference type="Gene3D" id="3.30.450.20">
    <property type="entry name" value="PAS domain"/>
    <property type="match status" value="2"/>
</dbReference>
<dbReference type="SUPFAM" id="SSF55073">
    <property type="entry name" value="Nucleotide cyclase"/>
    <property type="match status" value="1"/>
</dbReference>
<dbReference type="AlphaFoldDB" id="E4TZU8"/>
<evidence type="ECO:0000256" key="1">
    <source>
        <dbReference type="ARBA" id="ARBA00004651"/>
    </source>
</evidence>
<keyword evidence="11" id="KW-1185">Reference proteome</keyword>
<organism evidence="10 11">
    <name type="scientific">Sulfuricurvum kujiense (strain ATCC BAA-921 / DSM 16994 / JCM 11577 / YK-1)</name>
    <dbReference type="NCBI Taxonomy" id="709032"/>
    <lineage>
        <taxon>Bacteria</taxon>
        <taxon>Pseudomonadati</taxon>
        <taxon>Campylobacterota</taxon>
        <taxon>Epsilonproteobacteria</taxon>
        <taxon>Campylobacterales</taxon>
        <taxon>Sulfurimonadaceae</taxon>
        <taxon>Sulfuricurvum</taxon>
    </lineage>
</organism>
<dbReference type="SMART" id="SM00267">
    <property type="entry name" value="GGDEF"/>
    <property type="match status" value="1"/>
</dbReference>
<dbReference type="InterPro" id="IPR033480">
    <property type="entry name" value="sCache_2"/>
</dbReference>
<dbReference type="GO" id="GO:0052621">
    <property type="term" value="F:diguanylate cyclase activity"/>
    <property type="evidence" value="ECO:0007669"/>
    <property type="project" value="UniProtKB-EC"/>
</dbReference>
<protein>
    <recommendedName>
        <fullName evidence="2">diguanylate cyclase</fullName>
        <ecNumber evidence="2">2.7.7.65</ecNumber>
    </recommendedName>
</protein>
<dbReference type="eggNOG" id="COG4564">
    <property type="taxonomic scope" value="Bacteria"/>
</dbReference>
<dbReference type="KEGG" id="sku:Sulku_1543"/>
<sequence length="582" mass="67614">MKFLVEKNLIRVIAYGPLVFIPFVVILISSVVIYQNQQRYIHSIQEIERTYIETQKNIIISKIDSSIKLIGYQRSMTERMLKEKVKSRVDTAYSVAKNIYVQNKDTHTPQSIQKMITDSLRPLVWNGGESFIFILDYDGVFHLAPKYLRHLEGHSIINFKDSTKRNVIREEIALVKKSGGGYLWDTFTRPNYDPKLQFKQLVYVKKLGMYNWYIGSAEYLDTSIKEIEKNTLDIINNSTVGTSEYFFVIDHEGNFVLAGKNRDLIGKNVLQLRDSDGKYLIKEIIKSSGLKDAAWVSYKWKNPENGRIEQKHTYAKRVPNSNWIIGSGFYSEEVNRKIADKKMELTRINQKQLKNILLLSGIILFVSLIGSYSISNSIRRRFLNYSRMIETKNKELTALNYGLENIVKERTAELNEAYEKMEKIALTDTLTEIYNRYYFNSALQNEISRAKRYERFSLLMFDIDHFKVVNDTYGHNVGDIVLRMIAERVKSCLRESDIFARVGGEEFMIILPRTTLEMAKEVGERIRTTIEMHTFDGIGKITISLGLVTYRDDESFAEIVKRVDTALYKAKNNGRNNLNMQE</sequence>
<feature type="transmembrane region" description="Helical" evidence="8">
    <location>
        <begin position="356"/>
        <end position="378"/>
    </location>
</feature>
<evidence type="ECO:0000259" key="9">
    <source>
        <dbReference type="PROSITE" id="PS50887"/>
    </source>
</evidence>
<dbReference type="InterPro" id="IPR000160">
    <property type="entry name" value="GGDEF_dom"/>
</dbReference>
<dbReference type="eggNOG" id="COG3706">
    <property type="taxonomic scope" value="Bacteria"/>
</dbReference>
<comment type="catalytic activity">
    <reaction evidence="7">
        <text>2 GTP = 3',3'-c-di-GMP + 2 diphosphate</text>
        <dbReference type="Rhea" id="RHEA:24898"/>
        <dbReference type="ChEBI" id="CHEBI:33019"/>
        <dbReference type="ChEBI" id="CHEBI:37565"/>
        <dbReference type="ChEBI" id="CHEBI:58805"/>
        <dbReference type="EC" id="2.7.7.65"/>
    </reaction>
</comment>
<evidence type="ECO:0000256" key="8">
    <source>
        <dbReference type="SAM" id="Phobius"/>
    </source>
</evidence>
<dbReference type="InterPro" id="IPR004010">
    <property type="entry name" value="Double_Cache_2"/>
</dbReference>
<dbReference type="GO" id="GO:0005886">
    <property type="term" value="C:plasma membrane"/>
    <property type="evidence" value="ECO:0007669"/>
    <property type="project" value="UniProtKB-SubCell"/>
</dbReference>
<dbReference type="EC" id="2.7.7.65" evidence="2"/>
<dbReference type="RefSeq" id="WP_013460402.1">
    <property type="nucleotide sequence ID" value="NC_014762.1"/>
</dbReference>
<dbReference type="InterPro" id="IPR043128">
    <property type="entry name" value="Rev_trsase/Diguanyl_cyclase"/>
</dbReference>
<dbReference type="InterPro" id="IPR050469">
    <property type="entry name" value="Diguanylate_Cyclase"/>
</dbReference>
<evidence type="ECO:0000313" key="10">
    <source>
        <dbReference type="EMBL" id="ADR34205.1"/>
    </source>
</evidence>
<dbReference type="SMART" id="SM01049">
    <property type="entry name" value="Cache_2"/>
    <property type="match status" value="2"/>
</dbReference>
<gene>
    <name evidence="10" type="ordered locus">Sulku_1543</name>
</gene>
<feature type="domain" description="GGDEF" evidence="9">
    <location>
        <begin position="454"/>
        <end position="582"/>
    </location>
</feature>
<dbReference type="STRING" id="709032.Sulku_1543"/>
<dbReference type="EMBL" id="CP002355">
    <property type="protein sequence ID" value="ADR34205.1"/>
    <property type="molecule type" value="Genomic_DNA"/>
</dbReference>
<name>E4TZU8_SULKY</name>
<evidence type="ECO:0000256" key="4">
    <source>
        <dbReference type="ARBA" id="ARBA00022692"/>
    </source>
</evidence>
<feature type="transmembrane region" description="Helical" evidence="8">
    <location>
        <begin position="12"/>
        <end position="34"/>
    </location>
</feature>
<dbReference type="HOGENOM" id="CLU_468443_0_0_7"/>
<evidence type="ECO:0000256" key="2">
    <source>
        <dbReference type="ARBA" id="ARBA00012528"/>
    </source>
</evidence>
<evidence type="ECO:0000256" key="5">
    <source>
        <dbReference type="ARBA" id="ARBA00022989"/>
    </source>
</evidence>
<dbReference type="InterPro" id="IPR029787">
    <property type="entry name" value="Nucleotide_cyclase"/>
</dbReference>
<keyword evidence="3" id="KW-1003">Cell membrane</keyword>
<dbReference type="PROSITE" id="PS50887">
    <property type="entry name" value="GGDEF"/>
    <property type="match status" value="1"/>
</dbReference>
<evidence type="ECO:0000256" key="6">
    <source>
        <dbReference type="ARBA" id="ARBA00023136"/>
    </source>
</evidence>
<keyword evidence="4 8" id="KW-0812">Transmembrane</keyword>
<keyword evidence="6 8" id="KW-0472">Membrane</keyword>
<dbReference type="Pfam" id="PF00990">
    <property type="entry name" value="GGDEF"/>
    <property type="match status" value="1"/>
</dbReference>
<keyword evidence="5 8" id="KW-1133">Transmembrane helix</keyword>
<dbReference type="OrthoDB" id="8554767at2"/>
<dbReference type="Proteomes" id="UP000008721">
    <property type="component" value="Chromosome"/>
</dbReference>
<evidence type="ECO:0000256" key="7">
    <source>
        <dbReference type="ARBA" id="ARBA00034247"/>
    </source>
</evidence>
<dbReference type="FunFam" id="3.30.70.270:FF:000001">
    <property type="entry name" value="Diguanylate cyclase domain protein"/>
    <property type="match status" value="1"/>
</dbReference>
<comment type="subcellular location">
    <subcellularLocation>
        <location evidence="1">Cell membrane</location>
        <topology evidence="1">Multi-pass membrane protein</topology>
    </subcellularLocation>
</comment>
<dbReference type="CDD" id="cd01949">
    <property type="entry name" value="GGDEF"/>
    <property type="match status" value="1"/>
</dbReference>
<dbReference type="Gene3D" id="3.30.70.270">
    <property type="match status" value="1"/>
</dbReference>
<evidence type="ECO:0000313" key="11">
    <source>
        <dbReference type="Proteomes" id="UP000008721"/>
    </source>
</evidence>
<proteinExistence type="predicted"/>
<evidence type="ECO:0000256" key="3">
    <source>
        <dbReference type="ARBA" id="ARBA00022475"/>
    </source>
</evidence>
<dbReference type="Pfam" id="PF08269">
    <property type="entry name" value="dCache_2"/>
    <property type="match status" value="1"/>
</dbReference>
<dbReference type="PANTHER" id="PTHR45138:SF9">
    <property type="entry name" value="DIGUANYLATE CYCLASE DGCM-RELATED"/>
    <property type="match status" value="1"/>
</dbReference>
<reference evidence="10 11" key="1">
    <citation type="journal article" date="2012" name="Stand. Genomic Sci.">
        <title>Complete genome sequence of the sulfur compounds oxidizing chemolithoautotroph Sulfuricurvum kujiense type strain (YK-1(T)).</title>
        <authorList>
            <person name="Han C."/>
            <person name="Kotsyurbenko O."/>
            <person name="Chertkov O."/>
            <person name="Held B."/>
            <person name="Lapidus A."/>
            <person name="Nolan M."/>
            <person name="Lucas S."/>
            <person name="Hammon N."/>
            <person name="Deshpande S."/>
            <person name="Cheng J.F."/>
            <person name="Tapia R."/>
            <person name="Goodwin L.A."/>
            <person name="Pitluck S."/>
            <person name="Liolios K."/>
            <person name="Pagani I."/>
            <person name="Ivanova N."/>
            <person name="Mavromatis K."/>
            <person name="Mikhailova N."/>
            <person name="Pati A."/>
            <person name="Chen A."/>
            <person name="Palaniappan K."/>
            <person name="Land M."/>
            <person name="Hauser L."/>
            <person name="Chang Y.J."/>
            <person name="Jeffries C.D."/>
            <person name="Brambilla E.M."/>
            <person name="Rohde M."/>
            <person name="Spring S."/>
            <person name="Sikorski J."/>
            <person name="Goker M."/>
            <person name="Woyke T."/>
            <person name="Bristow J."/>
            <person name="Eisen J.A."/>
            <person name="Markowitz V."/>
            <person name="Hugenholtz P."/>
            <person name="Kyrpides N.C."/>
            <person name="Klenk H.P."/>
            <person name="Detter J.C."/>
        </authorList>
    </citation>
    <scope>NUCLEOTIDE SEQUENCE [LARGE SCALE GENOMIC DNA]</scope>
    <source>
        <strain evidence="11">ATCC BAA-921 / DSM 16994 / JCM 11577 / YK-1</strain>
    </source>
</reference>
<dbReference type="PANTHER" id="PTHR45138">
    <property type="entry name" value="REGULATORY COMPONENTS OF SENSORY TRANSDUCTION SYSTEM"/>
    <property type="match status" value="1"/>
</dbReference>
<dbReference type="NCBIfam" id="TIGR00254">
    <property type="entry name" value="GGDEF"/>
    <property type="match status" value="1"/>
</dbReference>
<accession>E4TZU8</accession>